<reference evidence="4" key="1">
    <citation type="submission" date="2022-07" db="EMBL/GenBank/DDBJ databases">
        <title>Draft genome sequence of Zalerion maritima ATCC 34329, a (micro)plastics degrading marine fungus.</title>
        <authorList>
            <person name="Paco A."/>
            <person name="Goncalves M.F.M."/>
            <person name="Rocha-Santos T.A.P."/>
            <person name="Alves A."/>
        </authorList>
    </citation>
    <scope>NUCLEOTIDE SEQUENCE</scope>
    <source>
        <strain evidence="4">ATCC 34329</strain>
    </source>
</reference>
<dbReference type="Pfam" id="PF25000">
    <property type="entry name" value="DUF7779"/>
    <property type="match status" value="1"/>
</dbReference>
<organism evidence="4 5">
    <name type="scientific">Zalerion maritima</name>
    <dbReference type="NCBI Taxonomy" id="339359"/>
    <lineage>
        <taxon>Eukaryota</taxon>
        <taxon>Fungi</taxon>
        <taxon>Dikarya</taxon>
        <taxon>Ascomycota</taxon>
        <taxon>Pezizomycotina</taxon>
        <taxon>Sordariomycetes</taxon>
        <taxon>Lulworthiomycetidae</taxon>
        <taxon>Lulworthiales</taxon>
        <taxon>Lulworthiaceae</taxon>
        <taxon>Zalerion</taxon>
    </lineage>
</organism>
<dbReference type="InterPro" id="IPR056681">
    <property type="entry name" value="DUF7779"/>
</dbReference>
<dbReference type="GO" id="GO:0043531">
    <property type="term" value="F:ADP binding"/>
    <property type="evidence" value="ECO:0007669"/>
    <property type="project" value="InterPro"/>
</dbReference>
<sequence length="982" mass="111396">MYEAVDPSRWADVDRRLRKELKSNESARLLAIENVEILQTKLERLKQQRRVRPGENTWNRLNKVVTLLKPVAQAADVLAQGACLPSAVLWGALGVVVELVGSRTETLDNVLLAYESLLDVLPTVPSFTEALRESSNLQVAIVDVYDAFTALSVRSLKTFGRGSRMHSWNTFLWMRDRKLFQNSIQDLEALVRKARQEAGHALMEQRRAREAQTLGKVERNTEDILSALSIGDADWPRNQKTQTIRFTAPPKNPSFVGREERLGAIHRHLQPTSQTEQSAQQRSVVLCGLGGVGKTQLAIEYAHRFKNCYQFCFWVTCDSLVRAAEGFSEIARVLDLGDLGVVQNLGNVKHWFHTTYERWLLIFDNAERLRDMADFWPQSRNGAVLLTTQDARWLSQEQITLGLQLDSLTRTDGVDLVGRLFKHRDQSITEADAVRIVDEAGGLPLAIRQIASYILAEDMNTTLFFRNYHDHRHSKTVDAWEESATPWYSYTLATFLDVAFGKLSARGVSTLGIICFLDADKIQERFLCHGSSIEEEKEEEEDEKEDLDKDDNEEVVFHSPIESDKDIKQLCRYSLVSKCRTESGIDLSVHRQVKRQVLNRLTATQLDLCSSWVMQRLRQLFPRQTPFASEFDDENSNCAPWIKHILALRNAMPTLRRRIQAPEVLASLFLDGGIYLWAKGLLSDGKSLTGEAKTLCDTLPVGKSMTAQVYSFHASILSDCGDVDRSLKYFQRSLEILKSHLIAVRDMALDSDHALLANSWNNLAGIYNATHDYDKAEMYNELSVRQKQKIARKGLDVSYLLCLSYQNMASTYAGQMRYDEAAEYFGKATQLGDLTESTCRRAPLISHNFGIMRLEQGRTGEARELFETAWKQRYERHGDHPDTAASLHMLACCYHLMGDTDSLKIARFLLKDALRMLESRPSDVDQSRVARTEFKLSIVQRALDDAGADASREHAQQLYLALTGSPTRPSSEHEFDVLVPYI</sequence>
<dbReference type="Pfam" id="PF13424">
    <property type="entry name" value="TPR_12"/>
    <property type="match status" value="2"/>
</dbReference>
<feature type="coiled-coil region" evidence="1">
    <location>
        <begin position="177"/>
        <end position="204"/>
    </location>
</feature>
<dbReference type="SUPFAM" id="SSF48452">
    <property type="entry name" value="TPR-like"/>
    <property type="match status" value="1"/>
</dbReference>
<evidence type="ECO:0000256" key="1">
    <source>
        <dbReference type="SAM" id="Coils"/>
    </source>
</evidence>
<evidence type="ECO:0000259" key="2">
    <source>
        <dbReference type="Pfam" id="PF24809"/>
    </source>
</evidence>
<dbReference type="AlphaFoldDB" id="A0AAD5WTJ3"/>
<dbReference type="PRINTS" id="PR00364">
    <property type="entry name" value="DISEASERSIST"/>
</dbReference>
<protein>
    <recommendedName>
        <fullName evidence="6">NB-ARC domain-containing protein</fullName>
    </recommendedName>
</protein>
<dbReference type="InterPro" id="IPR027417">
    <property type="entry name" value="P-loop_NTPase"/>
</dbReference>
<proteinExistence type="predicted"/>
<dbReference type="EMBL" id="JAKWBI020000124">
    <property type="protein sequence ID" value="KAJ2902096.1"/>
    <property type="molecule type" value="Genomic_DNA"/>
</dbReference>
<evidence type="ECO:0000313" key="5">
    <source>
        <dbReference type="Proteomes" id="UP001201980"/>
    </source>
</evidence>
<dbReference type="InterPro" id="IPR019734">
    <property type="entry name" value="TPR_rpt"/>
</dbReference>
<name>A0AAD5WTJ3_9PEZI</name>
<keyword evidence="5" id="KW-1185">Reference proteome</keyword>
<comment type="caution">
    <text evidence="4">The sequence shown here is derived from an EMBL/GenBank/DDBJ whole genome shotgun (WGS) entry which is preliminary data.</text>
</comment>
<evidence type="ECO:0008006" key="6">
    <source>
        <dbReference type="Google" id="ProtNLM"/>
    </source>
</evidence>
<dbReference type="InterPro" id="IPR056125">
    <property type="entry name" value="DUF7708"/>
</dbReference>
<feature type="domain" description="DUF7779" evidence="3">
    <location>
        <begin position="499"/>
        <end position="605"/>
    </location>
</feature>
<dbReference type="Pfam" id="PF24809">
    <property type="entry name" value="DUF7708"/>
    <property type="match status" value="1"/>
</dbReference>
<keyword evidence="1" id="KW-0175">Coiled coil</keyword>
<dbReference type="Gene3D" id="1.25.40.10">
    <property type="entry name" value="Tetratricopeptide repeat domain"/>
    <property type="match status" value="2"/>
</dbReference>
<dbReference type="Proteomes" id="UP001201980">
    <property type="component" value="Unassembled WGS sequence"/>
</dbReference>
<gene>
    <name evidence="4" type="ORF">MKZ38_001005</name>
</gene>
<accession>A0AAD5WTJ3</accession>
<dbReference type="SMART" id="SM00028">
    <property type="entry name" value="TPR"/>
    <property type="match status" value="3"/>
</dbReference>
<dbReference type="PANTHER" id="PTHR47691:SF3">
    <property type="entry name" value="HTH-TYPE TRANSCRIPTIONAL REGULATOR RV0890C-RELATED"/>
    <property type="match status" value="1"/>
</dbReference>
<dbReference type="PANTHER" id="PTHR47691">
    <property type="entry name" value="REGULATOR-RELATED"/>
    <property type="match status" value="1"/>
</dbReference>
<evidence type="ECO:0000259" key="3">
    <source>
        <dbReference type="Pfam" id="PF25000"/>
    </source>
</evidence>
<evidence type="ECO:0000313" key="4">
    <source>
        <dbReference type="EMBL" id="KAJ2902096.1"/>
    </source>
</evidence>
<dbReference type="InterPro" id="IPR011990">
    <property type="entry name" value="TPR-like_helical_dom_sf"/>
</dbReference>
<dbReference type="SUPFAM" id="SSF52540">
    <property type="entry name" value="P-loop containing nucleoside triphosphate hydrolases"/>
    <property type="match status" value="1"/>
</dbReference>
<dbReference type="Pfam" id="PF13181">
    <property type="entry name" value="TPR_8"/>
    <property type="match status" value="1"/>
</dbReference>
<feature type="domain" description="DUF7708" evidence="2">
    <location>
        <begin position="66"/>
        <end position="200"/>
    </location>
</feature>
<dbReference type="Gene3D" id="3.40.50.300">
    <property type="entry name" value="P-loop containing nucleotide triphosphate hydrolases"/>
    <property type="match status" value="1"/>
</dbReference>